<sequence length="790" mass="85463">MGNEPVKEDAQMTDRYRPPLDQGLSKDEVQQRVADGLKNDPLPPLTRSVKQIFRDNLLTLFNLINLLLGGLVLFTGSYKNLLFLGVVVFNTAIGIFQEIRSKRQVDKLALLSEGKVNVLREGTLTPLHQDEIVQDDLLAIGRGDQLPVDGLIREAAGMEVDESQITGEATPIVKNTNDQLVSGSVILGGKAMVQATKVGSGSFVKQLAHSAKQKRRSASQLLLIINRIIKVLTFAIIPLGAGLFISALMRGQDQNRAILGTVASMVGMIPEGLVLLTSVALAAGAFTLGRRHVLVRELPAIEALARVDVLCLDKTGTITNGKLVLEKVEAIGEQSPDQLKTILAQLVAATGDDNETATAVQNALGTPNVTSPEVLPFSSGRKWSGAQLADGAYVMGAPEFIFETVPHEVQQRIQTLAAQGYRVLLLAKVAALTSPRPTAPQAIGLILITDELRPRAKDTFSFFANQDVALKVISGDNPVTVASIANRAGIAGAEQLIDMSQVGETPDYDQLVAAYNVFGRVTPQQKQGLIKAYQTAGHTVAMTGDGVNDLLALRQSDCSIAMASGSEATKSLADFVLVDSNFDAMINVLNEGRRVINNIERVASLYLIKTMYSVVLTLIFIFMSRSYPFEPIQLTPISSLMVGIPTFFLALQPNYARIADRFMKQVMEIAAPAAVCVVGYILVIMGLGTQFGLSFATTSTLSVLMTGLISLNALVMVARPLNRFKIGLIILMAGLFAVIFLFCGPIFSLVSLINWKLALIYLPLMFSVQPVFILVQEILGKRILSRIRWR</sequence>
<name>A0A0R1USR5_9LACO</name>
<keyword evidence="5 7" id="KW-0472">Membrane</keyword>
<dbReference type="EMBL" id="AZFS01000039">
    <property type="protein sequence ID" value="KRL96240.1"/>
    <property type="molecule type" value="Genomic_DNA"/>
</dbReference>
<feature type="transmembrane region" description="Helical" evidence="7">
    <location>
        <begin position="759"/>
        <end position="780"/>
    </location>
</feature>
<dbReference type="SFLD" id="SFLDF00027">
    <property type="entry name" value="p-type_atpase"/>
    <property type="match status" value="1"/>
</dbReference>
<dbReference type="PROSITE" id="PS00154">
    <property type="entry name" value="ATPASE_E1_E2"/>
    <property type="match status" value="1"/>
</dbReference>
<dbReference type="Pfam" id="PF00702">
    <property type="entry name" value="Hydrolase"/>
    <property type="match status" value="1"/>
</dbReference>
<dbReference type="PRINTS" id="PR00120">
    <property type="entry name" value="HATPASE"/>
</dbReference>
<dbReference type="InterPro" id="IPR044492">
    <property type="entry name" value="P_typ_ATPase_HD_dom"/>
</dbReference>
<feature type="transmembrane region" description="Helical" evidence="7">
    <location>
        <begin position="57"/>
        <end position="75"/>
    </location>
</feature>
<comment type="subcellular location">
    <subcellularLocation>
        <location evidence="1">Membrane</location>
        <topology evidence="1">Multi-pass membrane protein</topology>
    </subcellularLocation>
</comment>
<dbReference type="InterPro" id="IPR036412">
    <property type="entry name" value="HAD-like_sf"/>
</dbReference>
<keyword evidence="4 7" id="KW-1133">Transmembrane helix</keyword>
<evidence type="ECO:0000256" key="4">
    <source>
        <dbReference type="ARBA" id="ARBA00022989"/>
    </source>
</evidence>
<dbReference type="Proteomes" id="UP000051580">
    <property type="component" value="Unassembled WGS sequence"/>
</dbReference>
<dbReference type="InterPro" id="IPR023214">
    <property type="entry name" value="HAD_sf"/>
</dbReference>
<evidence type="ECO:0000256" key="2">
    <source>
        <dbReference type="ARBA" id="ARBA00022692"/>
    </source>
</evidence>
<dbReference type="SFLD" id="SFLDS00003">
    <property type="entry name" value="Haloacid_Dehalogenase"/>
    <property type="match status" value="1"/>
</dbReference>
<feature type="transmembrane region" description="Helical" evidence="7">
    <location>
        <begin position="693"/>
        <end position="714"/>
    </location>
</feature>
<feature type="transmembrane region" description="Helical" evidence="7">
    <location>
        <begin position="81"/>
        <end position="99"/>
    </location>
</feature>
<evidence type="ECO:0000313" key="10">
    <source>
        <dbReference type="Proteomes" id="UP000051580"/>
    </source>
</evidence>
<feature type="transmembrane region" description="Helical" evidence="7">
    <location>
        <begin position="634"/>
        <end position="654"/>
    </location>
</feature>
<dbReference type="InterPro" id="IPR059000">
    <property type="entry name" value="ATPase_P-type_domA"/>
</dbReference>
<dbReference type="PANTHER" id="PTHR42861">
    <property type="entry name" value="CALCIUM-TRANSPORTING ATPASE"/>
    <property type="match status" value="1"/>
</dbReference>
<reference evidence="9 10" key="1">
    <citation type="journal article" date="2015" name="Genome Announc.">
        <title>Expanding the biotechnology potential of lactobacilli through comparative genomics of 213 strains and associated genera.</title>
        <authorList>
            <person name="Sun Z."/>
            <person name="Harris H.M."/>
            <person name="McCann A."/>
            <person name="Guo C."/>
            <person name="Argimon S."/>
            <person name="Zhang W."/>
            <person name="Yang X."/>
            <person name="Jeffery I.B."/>
            <person name="Cooney J.C."/>
            <person name="Kagawa T.F."/>
            <person name="Liu W."/>
            <person name="Song Y."/>
            <person name="Salvetti E."/>
            <person name="Wrobel A."/>
            <person name="Rasinkangas P."/>
            <person name="Parkhill J."/>
            <person name="Rea M.C."/>
            <person name="O'Sullivan O."/>
            <person name="Ritari J."/>
            <person name="Douillard F.P."/>
            <person name="Paul Ross R."/>
            <person name="Yang R."/>
            <person name="Briner A.E."/>
            <person name="Felis G.E."/>
            <person name="de Vos W.M."/>
            <person name="Barrangou R."/>
            <person name="Klaenhammer T.R."/>
            <person name="Caufield P.W."/>
            <person name="Cui Y."/>
            <person name="Zhang H."/>
            <person name="O'Toole P.W."/>
        </authorList>
    </citation>
    <scope>NUCLEOTIDE SEQUENCE [LARGE SCALE GENOMIC DNA]</scope>
    <source>
        <strain evidence="9 10">DSM 16381</strain>
    </source>
</reference>
<dbReference type="InterPro" id="IPR001757">
    <property type="entry name" value="P_typ_ATPase"/>
</dbReference>
<dbReference type="SFLD" id="SFLDG00002">
    <property type="entry name" value="C1.7:_P-type_atpase_like"/>
    <property type="match status" value="1"/>
</dbReference>
<dbReference type="Gene3D" id="3.40.50.1000">
    <property type="entry name" value="HAD superfamily/HAD-like"/>
    <property type="match status" value="1"/>
</dbReference>
<feature type="transmembrane region" description="Helical" evidence="7">
    <location>
        <begin position="726"/>
        <end position="753"/>
    </location>
</feature>
<evidence type="ECO:0000256" key="5">
    <source>
        <dbReference type="ARBA" id="ARBA00023136"/>
    </source>
</evidence>
<dbReference type="GO" id="GO:0005524">
    <property type="term" value="F:ATP binding"/>
    <property type="evidence" value="ECO:0007669"/>
    <property type="project" value="InterPro"/>
</dbReference>
<accession>A0A0R1USR5</accession>
<proteinExistence type="predicted"/>
<feature type="domain" description="P-type ATPase A" evidence="8">
    <location>
        <begin position="112"/>
        <end position="211"/>
    </location>
</feature>
<evidence type="ECO:0000256" key="7">
    <source>
        <dbReference type="SAM" id="Phobius"/>
    </source>
</evidence>
<gene>
    <name evidence="9" type="ORF">FD28_GL001867</name>
</gene>
<dbReference type="Gene3D" id="2.70.150.10">
    <property type="entry name" value="Calcium-transporting ATPase, cytoplasmic transduction domain A"/>
    <property type="match status" value="1"/>
</dbReference>
<protein>
    <submittedName>
        <fullName evidence="9">Cation transport ATPase</fullName>
    </submittedName>
</protein>
<comment type="caution">
    <text evidence="9">The sequence shown here is derived from an EMBL/GenBank/DDBJ whole genome shotgun (WGS) entry which is preliminary data.</text>
</comment>
<dbReference type="SUPFAM" id="SSF81653">
    <property type="entry name" value="Calcium ATPase, transduction domain A"/>
    <property type="match status" value="1"/>
</dbReference>
<dbReference type="SUPFAM" id="SSF81665">
    <property type="entry name" value="Calcium ATPase, transmembrane domain M"/>
    <property type="match status" value="1"/>
</dbReference>
<dbReference type="PRINTS" id="PR00119">
    <property type="entry name" value="CATATPASE"/>
</dbReference>
<dbReference type="InterPro" id="IPR008250">
    <property type="entry name" value="ATPase_P-typ_transduc_dom_A_sf"/>
</dbReference>
<organism evidence="9 10">
    <name type="scientific">Levilactobacillus hammesii DSM 16381</name>
    <dbReference type="NCBI Taxonomy" id="1423753"/>
    <lineage>
        <taxon>Bacteria</taxon>
        <taxon>Bacillati</taxon>
        <taxon>Bacillota</taxon>
        <taxon>Bacilli</taxon>
        <taxon>Lactobacillales</taxon>
        <taxon>Lactobacillaceae</taxon>
        <taxon>Levilactobacillus</taxon>
    </lineage>
</organism>
<evidence type="ECO:0000256" key="3">
    <source>
        <dbReference type="ARBA" id="ARBA00022967"/>
    </source>
</evidence>
<keyword evidence="3" id="KW-1278">Translocase</keyword>
<feature type="region of interest" description="Disordered" evidence="6">
    <location>
        <begin position="1"/>
        <end position="25"/>
    </location>
</feature>
<dbReference type="Gene3D" id="3.40.1110.10">
    <property type="entry name" value="Calcium-transporting ATPase, cytoplasmic domain N"/>
    <property type="match status" value="1"/>
</dbReference>
<evidence type="ECO:0000256" key="6">
    <source>
        <dbReference type="SAM" id="MobiDB-lite"/>
    </source>
</evidence>
<dbReference type="GO" id="GO:0016887">
    <property type="term" value="F:ATP hydrolysis activity"/>
    <property type="evidence" value="ECO:0007669"/>
    <property type="project" value="InterPro"/>
</dbReference>
<dbReference type="Pfam" id="PF00122">
    <property type="entry name" value="E1-E2_ATPase"/>
    <property type="match status" value="1"/>
</dbReference>
<dbReference type="CDD" id="cd02609">
    <property type="entry name" value="P-type_ATPase"/>
    <property type="match status" value="1"/>
</dbReference>
<dbReference type="AlphaFoldDB" id="A0A0R1USR5"/>
<feature type="transmembrane region" description="Helical" evidence="7">
    <location>
        <begin position="666"/>
        <end position="687"/>
    </location>
</feature>
<feature type="transmembrane region" description="Helical" evidence="7">
    <location>
        <begin position="221"/>
        <end position="245"/>
    </location>
</feature>
<dbReference type="GO" id="GO:0016020">
    <property type="term" value="C:membrane"/>
    <property type="evidence" value="ECO:0007669"/>
    <property type="project" value="UniProtKB-SubCell"/>
</dbReference>
<dbReference type="NCBIfam" id="TIGR01494">
    <property type="entry name" value="ATPase_P-type"/>
    <property type="match status" value="2"/>
</dbReference>
<feature type="transmembrane region" description="Helical" evidence="7">
    <location>
        <begin position="603"/>
        <end position="622"/>
    </location>
</feature>
<dbReference type="InterPro" id="IPR018303">
    <property type="entry name" value="ATPase_P-typ_P_site"/>
</dbReference>
<dbReference type="STRING" id="1423753.FD28_GL001867"/>
<evidence type="ECO:0000256" key="1">
    <source>
        <dbReference type="ARBA" id="ARBA00004141"/>
    </source>
</evidence>
<keyword evidence="10" id="KW-1185">Reference proteome</keyword>
<dbReference type="InterPro" id="IPR023299">
    <property type="entry name" value="ATPase_P-typ_cyto_dom_N"/>
</dbReference>
<dbReference type="PATRIC" id="fig|1423753.3.peg.1962"/>
<feature type="transmembrane region" description="Helical" evidence="7">
    <location>
        <begin position="257"/>
        <end position="286"/>
    </location>
</feature>
<dbReference type="Gene3D" id="1.20.1110.10">
    <property type="entry name" value="Calcium-transporting ATPase, transmembrane domain"/>
    <property type="match status" value="1"/>
</dbReference>
<evidence type="ECO:0000313" key="9">
    <source>
        <dbReference type="EMBL" id="KRL96240.1"/>
    </source>
</evidence>
<dbReference type="SUPFAM" id="SSF56784">
    <property type="entry name" value="HAD-like"/>
    <property type="match status" value="1"/>
</dbReference>
<evidence type="ECO:0000259" key="8">
    <source>
        <dbReference type="Pfam" id="PF00122"/>
    </source>
</evidence>
<dbReference type="InterPro" id="IPR023298">
    <property type="entry name" value="ATPase_P-typ_TM_dom_sf"/>
</dbReference>
<keyword evidence="2 7" id="KW-0812">Transmembrane</keyword>